<accession>A0A0R3QDE3</accession>
<keyword evidence="1" id="KW-0812">Transmembrane</keyword>
<keyword evidence="3" id="KW-1185">Reference proteome</keyword>
<gene>
    <name evidence="2" type="ORF">BTMF_LOCUS3675</name>
</gene>
<dbReference type="WBParaSite" id="BTMF_0000437901-mRNA-1">
    <property type="protein sequence ID" value="BTMF_0000437901-mRNA-1"/>
    <property type="gene ID" value="BTMF_0000437901"/>
</dbReference>
<keyword evidence="1" id="KW-0472">Membrane</keyword>
<evidence type="ECO:0000256" key="1">
    <source>
        <dbReference type="SAM" id="Phobius"/>
    </source>
</evidence>
<name>A0A0R3QDE3_9BILA</name>
<dbReference type="AlphaFoldDB" id="A0A0R3QDE3"/>
<feature type="transmembrane region" description="Helical" evidence="1">
    <location>
        <begin position="12"/>
        <end position="32"/>
    </location>
</feature>
<dbReference type="Proteomes" id="UP000280834">
    <property type="component" value="Unassembled WGS sequence"/>
</dbReference>
<evidence type="ECO:0000313" key="2">
    <source>
        <dbReference type="EMBL" id="VDO15278.1"/>
    </source>
</evidence>
<keyword evidence="1" id="KW-1133">Transmembrane helix</keyword>
<proteinExistence type="predicted"/>
<protein>
    <submittedName>
        <fullName evidence="4">Ovule protein</fullName>
    </submittedName>
</protein>
<dbReference type="EMBL" id="UZAG01003399">
    <property type="protein sequence ID" value="VDO15278.1"/>
    <property type="molecule type" value="Genomic_DNA"/>
</dbReference>
<reference evidence="2 3" key="2">
    <citation type="submission" date="2018-11" db="EMBL/GenBank/DDBJ databases">
        <authorList>
            <consortium name="Pathogen Informatics"/>
        </authorList>
    </citation>
    <scope>NUCLEOTIDE SEQUENCE [LARGE SCALE GENOMIC DNA]</scope>
</reference>
<evidence type="ECO:0000313" key="4">
    <source>
        <dbReference type="WBParaSite" id="BTMF_0000437901-mRNA-1"/>
    </source>
</evidence>
<evidence type="ECO:0000313" key="3">
    <source>
        <dbReference type="Proteomes" id="UP000280834"/>
    </source>
</evidence>
<sequence length="70" mass="8206">MKICENDSSLIFLNCPYSVLVIFCVVTILIFFSSQCTDLLIFSLLKYYNPEPLIIGKYYCFQPILIKLWI</sequence>
<organism evidence="4">
    <name type="scientific">Brugia timori</name>
    <dbReference type="NCBI Taxonomy" id="42155"/>
    <lineage>
        <taxon>Eukaryota</taxon>
        <taxon>Metazoa</taxon>
        <taxon>Ecdysozoa</taxon>
        <taxon>Nematoda</taxon>
        <taxon>Chromadorea</taxon>
        <taxon>Rhabditida</taxon>
        <taxon>Spirurina</taxon>
        <taxon>Spiruromorpha</taxon>
        <taxon>Filarioidea</taxon>
        <taxon>Onchocercidae</taxon>
        <taxon>Brugia</taxon>
    </lineage>
</organism>
<reference evidence="4" key="1">
    <citation type="submission" date="2017-02" db="UniProtKB">
        <authorList>
            <consortium name="WormBaseParasite"/>
        </authorList>
    </citation>
    <scope>IDENTIFICATION</scope>
</reference>